<accession>A0ABU7K9M2</accession>
<evidence type="ECO:0000313" key="2">
    <source>
        <dbReference type="Proteomes" id="UP001356095"/>
    </source>
</evidence>
<protein>
    <submittedName>
        <fullName evidence="1">Uncharacterized protein</fullName>
    </submittedName>
</protein>
<sequence length="75" mass="8704">MKWNPGHDRAQQETAGALTRHHAPHWWVMWSYSLRAWVAFYLGSATVTPLRYTDPDELSQHMRHVAHRVAAGRTP</sequence>
<dbReference type="RefSeq" id="WP_330092720.1">
    <property type="nucleotide sequence ID" value="NZ_JAUZMY010000016.1"/>
</dbReference>
<dbReference type="Proteomes" id="UP001356095">
    <property type="component" value="Unassembled WGS sequence"/>
</dbReference>
<keyword evidence="2" id="KW-1185">Reference proteome</keyword>
<evidence type="ECO:0000313" key="1">
    <source>
        <dbReference type="EMBL" id="MEE2038949.1"/>
    </source>
</evidence>
<comment type="caution">
    <text evidence="1">The sequence shown here is derived from an EMBL/GenBank/DDBJ whole genome shotgun (WGS) entry which is preliminary data.</text>
</comment>
<organism evidence="1 2">
    <name type="scientific">Nocardiopsis codii</name>
    <dbReference type="NCBI Taxonomy" id="3065942"/>
    <lineage>
        <taxon>Bacteria</taxon>
        <taxon>Bacillati</taxon>
        <taxon>Actinomycetota</taxon>
        <taxon>Actinomycetes</taxon>
        <taxon>Streptosporangiales</taxon>
        <taxon>Nocardiopsidaceae</taxon>
        <taxon>Nocardiopsis</taxon>
    </lineage>
</organism>
<name>A0ABU7K9M2_9ACTN</name>
<reference evidence="1 2" key="1">
    <citation type="submission" date="2023-08" db="EMBL/GenBank/DDBJ databases">
        <authorList>
            <person name="Girao M."/>
            <person name="Carvalho M.F."/>
        </authorList>
    </citation>
    <scope>NUCLEOTIDE SEQUENCE [LARGE SCALE GENOMIC DNA]</scope>
    <source>
        <strain evidence="1 2">CT-R113</strain>
    </source>
</reference>
<gene>
    <name evidence="1" type="ORF">Q8791_17155</name>
</gene>
<proteinExistence type="predicted"/>
<dbReference type="EMBL" id="JAUZMY010000016">
    <property type="protein sequence ID" value="MEE2038949.1"/>
    <property type="molecule type" value="Genomic_DNA"/>
</dbReference>